<dbReference type="GO" id="GO:0016491">
    <property type="term" value="F:oxidoreductase activity"/>
    <property type="evidence" value="ECO:0007669"/>
    <property type="project" value="UniProtKB-KW"/>
</dbReference>
<keyword evidence="2" id="KW-0560">Oxidoreductase</keyword>
<dbReference type="InterPro" id="IPR048666">
    <property type="entry name" value="RedAm-like_C"/>
</dbReference>
<dbReference type="GO" id="GO:0050661">
    <property type="term" value="F:NADP binding"/>
    <property type="evidence" value="ECO:0007669"/>
    <property type="project" value="InterPro"/>
</dbReference>
<evidence type="ECO:0000256" key="2">
    <source>
        <dbReference type="ARBA" id="ARBA00023002"/>
    </source>
</evidence>
<dbReference type="AlphaFoldDB" id="A0AAU7W274"/>
<name>A0AAU7W274_9MICO</name>
<proteinExistence type="inferred from homology"/>
<evidence type="ECO:0000313" key="5">
    <source>
        <dbReference type="EMBL" id="XBX80550.1"/>
    </source>
</evidence>
<dbReference type="GO" id="GO:0031491">
    <property type="term" value="F:nucleosome binding"/>
    <property type="evidence" value="ECO:0007669"/>
    <property type="project" value="TreeGrafter"/>
</dbReference>
<reference evidence="5" key="1">
    <citation type="submission" date="2024-06" db="EMBL/GenBank/DDBJ databases">
        <title>Draft genome sequence of Microbacterium sp. strain A8/3-1, isolated from Oxytropis tragacanthoides Fisch. ex DC. Root nodules in the Altai region of Russia.</title>
        <authorList>
            <person name="Sazanova A."/>
            <person name="Guro P."/>
            <person name="Kuznetsova I."/>
            <person name="Belimov A."/>
            <person name="Safronova V."/>
        </authorList>
    </citation>
    <scope>NUCLEOTIDE SEQUENCE</scope>
    <source>
        <strain evidence="5">A8/3-1</strain>
    </source>
</reference>
<dbReference type="EMBL" id="CP158357">
    <property type="protein sequence ID" value="XBX80550.1"/>
    <property type="molecule type" value="Genomic_DNA"/>
</dbReference>
<dbReference type="PANTHER" id="PTHR43580:SF2">
    <property type="entry name" value="CYTOKINE-LIKE NUCLEAR FACTOR N-PAC"/>
    <property type="match status" value="1"/>
</dbReference>
<comment type="similarity">
    <text evidence="1">Belongs to the HIBADH-related family.</text>
</comment>
<sequence length="307" mass="31947">MTTQHDHHVSPQTVSVVGLGPMGRALARAFLLDGQVVKVWNRTPEKAADVVAAGASLAPSLADAFRTSSLVVVCVVDDDTVSEIVGTLDLPWLDASPVVLNLTADSPARTRMLATQMGSLGLTYLDGAIMTPAATIGTDAARVLVAGPQDVWESRESGLRALGEIFYLGPDIASAATYDVALLSLFWTSFAGIAQALALVQTEGIDSETFTPHAIATSQLTVDLLPTLARDAAERRFAGAETASVDSLQASISHLRAAFQDARVSTTVLDAIATIVAKAVDDGRGSSAPVVLSETLAASNASQRVPR</sequence>
<dbReference type="SUPFAM" id="SSF51735">
    <property type="entry name" value="NAD(P)-binding Rossmann-fold domains"/>
    <property type="match status" value="1"/>
</dbReference>
<dbReference type="Gene3D" id="3.40.50.720">
    <property type="entry name" value="NAD(P)-binding Rossmann-like Domain"/>
    <property type="match status" value="1"/>
</dbReference>
<evidence type="ECO:0000259" key="3">
    <source>
        <dbReference type="Pfam" id="PF03446"/>
    </source>
</evidence>
<dbReference type="InterPro" id="IPR015815">
    <property type="entry name" value="HIBADH-related"/>
</dbReference>
<dbReference type="InterPro" id="IPR006115">
    <property type="entry name" value="6PGDH_NADP-bd"/>
</dbReference>
<dbReference type="InterPro" id="IPR036291">
    <property type="entry name" value="NAD(P)-bd_dom_sf"/>
</dbReference>
<dbReference type="Pfam" id="PF03446">
    <property type="entry name" value="NAD_binding_2"/>
    <property type="match status" value="1"/>
</dbReference>
<organism evidence="5">
    <name type="scientific">Microbacterium sp. A8/3-1</name>
    <dbReference type="NCBI Taxonomy" id="3160749"/>
    <lineage>
        <taxon>Bacteria</taxon>
        <taxon>Bacillati</taxon>
        <taxon>Actinomycetota</taxon>
        <taxon>Actinomycetes</taxon>
        <taxon>Micrococcales</taxon>
        <taxon>Microbacteriaceae</taxon>
        <taxon>Microbacterium</taxon>
    </lineage>
</organism>
<dbReference type="PANTHER" id="PTHR43580">
    <property type="entry name" value="OXIDOREDUCTASE GLYR1-RELATED"/>
    <property type="match status" value="1"/>
</dbReference>
<evidence type="ECO:0000259" key="4">
    <source>
        <dbReference type="Pfam" id="PF21761"/>
    </source>
</evidence>
<evidence type="ECO:0000256" key="1">
    <source>
        <dbReference type="ARBA" id="ARBA00009080"/>
    </source>
</evidence>
<feature type="domain" description="NADPH-dependent reductive aminase-like C-terminal" evidence="4">
    <location>
        <begin position="171"/>
        <end position="296"/>
    </location>
</feature>
<accession>A0AAU7W274</accession>
<dbReference type="RefSeq" id="WP_350353351.1">
    <property type="nucleotide sequence ID" value="NZ_CP158357.1"/>
</dbReference>
<feature type="domain" description="6-phosphogluconate dehydrogenase NADP-binding" evidence="3">
    <location>
        <begin position="14"/>
        <end position="169"/>
    </location>
</feature>
<dbReference type="Gene3D" id="1.10.1040.10">
    <property type="entry name" value="N-(1-d-carboxylethyl)-l-norvaline Dehydrogenase, domain 2"/>
    <property type="match status" value="1"/>
</dbReference>
<protein>
    <submittedName>
        <fullName evidence="5">NAD(P)-binding domain-containing protein</fullName>
    </submittedName>
</protein>
<dbReference type="InterPro" id="IPR051265">
    <property type="entry name" value="HIBADH-related_NP60_sf"/>
</dbReference>
<dbReference type="GO" id="GO:0000785">
    <property type="term" value="C:chromatin"/>
    <property type="evidence" value="ECO:0007669"/>
    <property type="project" value="TreeGrafter"/>
</dbReference>
<dbReference type="InterPro" id="IPR013328">
    <property type="entry name" value="6PGD_dom2"/>
</dbReference>
<dbReference type="GO" id="GO:0003677">
    <property type="term" value="F:DNA binding"/>
    <property type="evidence" value="ECO:0007669"/>
    <property type="project" value="TreeGrafter"/>
</dbReference>
<dbReference type="PIRSF" id="PIRSF000103">
    <property type="entry name" value="HIBADH"/>
    <property type="match status" value="1"/>
</dbReference>
<gene>
    <name evidence="5" type="ORF">ABS642_10795</name>
</gene>
<dbReference type="GO" id="GO:0140673">
    <property type="term" value="P:transcription elongation-coupled chromatin remodeling"/>
    <property type="evidence" value="ECO:0007669"/>
    <property type="project" value="TreeGrafter"/>
</dbReference>
<dbReference type="Pfam" id="PF21761">
    <property type="entry name" value="RedAm-like_C"/>
    <property type="match status" value="1"/>
</dbReference>